<dbReference type="Pfam" id="PF04505">
    <property type="entry name" value="CD225"/>
    <property type="match status" value="1"/>
</dbReference>
<evidence type="ECO:0000313" key="9">
    <source>
        <dbReference type="EMBL" id="SHG05601.1"/>
    </source>
</evidence>
<accession>A0AAQ1MCY1</accession>
<evidence type="ECO:0000313" key="8">
    <source>
        <dbReference type="EMBL" id="MZL70680.1"/>
    </source>
</evidence>
<feature type="compositionally biased region" description="Low complexity" evidence="5">
    <location>
        <begin position="33"/>
        <end position="50"/>
    </location>
</feature>
<feature type="transmembrane region" description="Helical" evidence="6">
    <location>
        <begin position="87"/>
        <end position="110"/>
    </location>
</feature>
<dbReference type="Proteomes" id="UP000184089">
    <property type="component" value="Unassembled WGS sequence"/>
</dbReference>
<keyword evidence="3 6" id="KW-1133">Transmembrane helix</keyword>
<evidence type="ECO:0000256" key="1">
    <source>
        <dbReference type="ARBA" id="ARBA00004370"/>
    </source>
</evidence>
<evidence type="ECO:0000256" key="3">
    <source>
        <dbReference type="ARBA" id="ARBA00022989"/>
    </source>
</evidence>
<dbReference type="GO" id="GO:0016020">
    <property type="term" value="C:membrane"/>
    <property type="evidence" value="ECO:0007669"/>
    <property type="project" value="UniProtKB-SubCell"/>
</dbReference>
<dbReference type="InterPro" id="IPR007593">
    <property type="entry name" value="CD225/Dispanin_fam"/>
</dbReference>
<dbReference type="AlphaFoldDB" id="A0AAQ1MCY1"/>
<sequence length="169" mass="17624">MKCNKCGSELESGAKFCAVCGEPVPQAPEGDGAAQQPYQSAPQPEPQQQPTYNYGAPQQDASYSYGAPQPQASPVYANVPPVSGTAYLVWSIIVTIFCCLPLGIPGIVFASKIDKLAAMGDLAGAQDAAKKSKMFSIIGGIVGVVVIIVSIIFYVAVISAAVGGSYYYY</sequence>
<evidence type="ECO:0000256" key="6">
    <source>
        <dbReference type="SAM" id="Phobius"/>
    </source>
</evidence>
<comment type="caution">
    <text evidence="9">The sequence shown here is derived from an EMBL/GenBank/DDBJ whole genome shotgun (WGS) entry which is preliminary data.</text>
</comment>
<feature type="transmembrane region" description="Helical" evidence="6">
    <location>
        <begin position="135"/>
        <end position="168"/>
    </location>
</feature>
<dbReference type="Proteomes" id="UP000474718">
    <property type="component" value="Unassembled WGS sequence"/>
</dbReference>
<feature type="region of interest" description="Disordered" evidence="5">
    <location>
        <begin position="27"/>
        <end position="53"/>
    </location>
</feature>
<feature type="domain" description="Zinc-ribbon" evidence="7">
    <location>
        <begin position="2"/>
        <end position="24"/>
    </location>
</feature>
<reference evidence="10" key="1">
    <citation type="submission" date="2016-11" db="EMBL/GenBank/DDBJ databases">
        <authorList>
            <person name="Jaros S."/>
            <person name="Januszkiewicz K."/>
            <person name="Wedrychowicz H."/>
        </authorList>
    </citation>
    <scope>NUCLEOTIDE SEQUENCE [LARGE SCALE GENOMIC DNA]</scope>
    <source>
        <strain evidence="10">DSM 4029</strain>
    </source>
</reference>
<evidence type="ECO:0000313" key="11">
    <source>
        <dbReference type="Proteomes" id="UP000474718"/>
    </source>
</evidence>
<dbReference type="RefSeq" id="WP_052537698.1">
    <property type="nucleotide sequence ID" value="NZ_FQVY01000002.1"/>
</dbReference>
<dbReference type="InterPro" id="IPR051423">
    <property type="entry name" value="CD225/Dispanin"/>
</dbReference>
<proteinExistence type="predicted"/>
<dbReference type="EMBL" id="FQVY01000002">
    <property type="protein sequence ID" value="SHG05601.1"/>
    <property type="molecule type" value="Genomic_DNA"/>
</dbReference>
<comment type="subcellular location">
    <subcellularLocation>
        <location evidence="1">Membrane</location>
    </subcellularLocation>
</comment>
<evidence type="ECO:0000256" key="5">
    <source>
        <dbReference type="SAM" id="MobiDB-lite"/>
    </source>
</evidence>
<reference evidence="8 11" key="3">
    <citation type="journal article" date="2019" name="Nat. Med.">
        <title>A library of human gut bacterial isolates paired with longitudinal multiomics data enables mechanistic microbiome research.</title>
        <authorList>
            <person name="Poyet M."/>
            <person name="Groussin M."/>
            <person name="Gibbons S.M."/>
            <person name="Avila-Pacheco J."/>
            <person name="Jiang X."/>
            <person name="Kearney S.M."/>
            <person name="Perrotta A.R."/>
            <person name="Berdy B."/>
            <person name="Zhao S."/>
            <person name="Lieberman T.D."/>
            <person name="Swanson P.K."/>
            <person name="Smith M."/>
            <person name="Roesemann S."/>
            <person name="Alexander J.E."/>
            <person name="Rich S.A."/>
            <person name="Livny J."/>
            <person name="Vlamakis H."/>
            <person name="Clish C."/>
            <person name="Bullock K."/>
            <person name="Deik A."/>
            <person name="Scott J."/>
            <person name="Pierce K.A."/>
            <person name="Xavier R.J."/>
            <person name="Alm E.J."/>
        </authorList>
    </citation>
    <scope>NUCLEOTIDE SEQUENCE [LARGE SCALE GENOMIC DNA]</scope>
    <source>
        <strain evidence="8 11">BIOML-A2</strain>
    </source>
</reference>
<evidence type="ECO:0000259" key="7">
    <source>
        <dbReference type="Pfam" id="PF13240"/>
    </source>
</evidence>
<organism evidence="9 10">
    <name type="scientific">Bittarella massiliensis</name>
    <name type="common">ex Durand et al. 2017</name>
    <dbReference type="NCBI Taxonomy" id="1720313"/>
    <lineage>
        <taxon>Bacteria</taxon>
        <taxon>Bacillati</taxon>
        <taxon>Bacillota</taxon>
        <taxon>Clostridia</taxon>
        <taxon>Eubacteriales</taxon>
        <taxon>Oscillospiraceae</taxon>
        <taxon>Bittarella (ex Durand et al. 2017)</taxon>
    </lineage>
</organism>
<dbReference type="PANTHER" id="PTHR14948:SF25">
    <property type="entry name" value="DUF4190 DOMAIN-CONTAINING PROTEIN"/>
    <property type="match status" value="1"/>
</dbReference>
<dbReference type="EMBL" id="WWVX01000009">
    <property type="protein sequence ID" value="MZL70680.1"/>
    <property type="molecule type" value="Genomic_DNA"/>
</dbReference>
<name>A0AAQ1MCY1_9FIRM</name>
<evidence type="ECO:0000256" key="2">
    <source>
        <dbReference type="ARBA" id="ARBA00022692"/>
    </source>
</evidence>
<dbReference type="PANTHER" id="PTHR14948">
    <property type="entry name" value="NG5"/>
    <property type="match status" value="1"/>
</dbReference>
<evidence type="ECO:0000256" key="4">
    <source>
        <dbReference type="ARBA" id="ARBA00023136"/>
    </source>
</evidence>
<reference evidence="9" key="2">
    <citation type="submission" date="2016-11" db="EMBL/GenBank/DDBJ databases">
        <authorList>
            <person name="Varghese N."/>
            <person name="Submissions S."/>
        </authorList>
    </citation>
    <scope>NUCLEOTIDE SEQUENCE</scope>
    <source>
        <strain evidence="9">DSM 4029</strain>
    </source>
</reference>
<keyword evidence="4 6" id="KW-0472">Membrane</keyword>
<keyword evidence="11" id="KW-1185">Reference proteome</keyword>
<keyword evidence="2 6" id="KW-0812">Transmembrane</keyword>
<protein>
    <submittedName>
        <fullName evidence="9">Zinc-ribbon domain-containing protein</fullName>
    </submittedName>
</protein>
<dbReference type="Pfam" id="PF13240">
    <property type="entry name" value="Zn_Ribbon_1"/>
    <property type="match status" value="1"/>
</dbReference>
<evidence type="ECO:0000313" key="10">
    <source>
        <dbReference type="Proteomes" id="UP000184089"/>
    </source>
</evidence>
<gene>
    <name evidence="8" type="ORF">GT747_13060</name>
    <name evidence="9" type="ORF">SAMN05444424_1305</name>
</gene>
<dbReference type="InterPro" id="IPR026870">
    <property type="entry name" value="Zinc_ribbon_dom"/>
</dbReference>